<keyword evidence="2" id="KW-1185">Reference proteome</keyword>
<comment type="caution">
    <text evidence="1">The sequence shown here is derived from an EMBL/GenBank/DDBJ whole genome shotgun (WGS) entry which is preliminary data.</text>
</comment>
<name>A0ACB9ZSZ9_CATRO</name>
<proteinExistence type="predicted"/>
<evidence type="ECO:0000313" key="1">
    <source>
        <dbReference type="EMBL" id="KAI5650857.1"/>
    </source>
</evidence>
<accession>A0ACB9ZSZ9</accession>
<organism evidence="1 2">
    <name type="scientific">Catharanthus roseus</name>
    <name type="common">Madagascar periwinkle</name>
    <name type="synonym">Vinca rosea</name>
    <dbReference type="NCBI Taxonomy" id="4058"/>
    <lineage>
        <taxon>Eukaryota</taxon>
        <taxon>Viridiplantae</taxon>
        <taxon>Streptophyta</taxon>
        <taxon>Embryophyta</taxon>
        <taxon>Tracheophyta</taxon>
        <taxon>Spermatophyta</taxon>
        <taxon>Magnoliopsida</taxon>
        <taxon>eudicotyledons</taxon>
        <taxon>Gunneridae</taxon>
        <taxon>Pentapetalae</taxon>
        <taxon>asterids</taxon>
        <taxon>lamiids</taxon>
        <taxon>Gentianales</taxon>
        <taxon>Apocynaceae</taxon>
        <taxon>Rauvolfioideae</taxon>
        <taxon>Vinceae</taxon>
        <taxon>Catharanthinae</taxon>
        <taxon>Catharanthus</taxon>
    </lineage>
</organism>
<reference evidence="2" key="1">
    <citation type="journal article" date="2023" name="Nat. Plants">
        <title>Single-cell RNA sequencing provides a high-resolution roadmap for understanding the multicellular compartmentation of specialized metabolism.</title>
        <authorList>
            <person name="Sun S."/>
            <person name="Shen X."/>
            <person name="Li Y."/>
            <person name="Li Y."/>
            <person name="Wang S."/>
            <person name="Li R."/>
            <person name="Zhang H."/>
            <person name="Shen G."/>
            <person name="Guo B."/>
            <person name="Wei J."/>
            <person name="Xu J."/>
            <person name="St-Pierre B."/>
            <person name="Chen S."/>
            <person name="Sun C."/>
        </authorList>
    </citation>
    <scope>NUCLEOTIDE SEQUENCE [LARGE SCALE GENOMIC DNA]</scope>
</reference>
<evidence type="ECO:0000313" key="2">
    <source>
        <dbReference type="Proteomes" id="UP001060085"/>
    </source>
</evidence>
<dbReference type="EMBL" id="CM044708">
    <property type="protein sequence ID" value="KAI5650857.1"/>
    <property type="molecule type" value="Genomic_DNA"/>
</dbReference>
<dbReference type="Proteomes" id="UP001060085">
    <property type="component" value="Linkage Group LG08"/>
</dbReference>
<protein>
    <submittedName>
        <fullName evidence="1">Uncharacterized protein</fullName>
    </submittedName>
</protein>
<sequence>MELSVISDTLATVASTHGMGQGISKFLLNRHQSSFTSNPSSDQCGGTLQISAGFPIDAVAPPPVRSNHVKTLPRRLIKKRRRTRRKTLKGADGNDDDGEEFFAFSGDGGDVGGPFDNNNNNWGGGSGKGWNFGGFGGSDWGDSSSNNSYHDPAFDFVYEVLSWIVFSNCLHFAFKKVVRIVSDGLGDPARGKVPIRLAPVC</sequence>
<gene>
    <name evidence="1" type="ORF">M9H77_36862</name>
</gene>